<evidence type="ECO:0000313" key="3">
    <source>
        <dbReference type="EMBL" id="RSL50322.1"/>
    </source>
</evidence>
<comment type="caution">
    <text evidence="3">The sequence shown here is derived from an EMBL/GenBank/DDBJ whole genome shotgun (WGS) entry which is preliminary data.</text>
</comment>
<gene>
    <name evidence="3" type="ORF">CEP54_011976</name>
</gene>
<dbReference type="STRING" id="1325734.A0A428PB76"/>
<protein>
    <recommendedName>
        <fullName evidence="2">Heterokaryon incompatibility domain-containing protein</fullName>
    </recommendedName>
</protein>
<accession>A0A428PB76</accession>
<feature type="compositionally biased region" description="Low complexity" evidence="1">
    <location>
        <begin position="7"/>
        <end position="21"/>
    </location>
</feature>
<proteinExistence type="predicted"/>
<organism evidence="3 4">
    <name type="scientific">Fusarium duplospermum</name>
    <dbReference type="NCBI Taxonomy" id="1325734"/>
    <lineage>
        <taxon>Eukaryota</taxon>
        <taxon>Fungi</taxon>
        <taxon>Dikarya</taxon>
        <taxon>Ascomycota</taxon>
        <taxon>Pezizomycotina</taxon>
        <taxon>Sordariomycetes</taxon>
        <taxon>Hypocreomycetidae</taxon>
        <taxon>Hypocreales</taxon>
        <taxon>Nectriaceae</taxon>
        <taxon>Fusarium</taxon>
        <taxon>Fusarium solani species complex</taxon>
    </lineage>
</organism>
<feature type="region of interest" description="Disordered" evidence="1">
    <location>
        <begin position="1"/>
        <end position="28"/>
    </location>
</feature>
<dbReference type="PANTHER" id="PTHR33112">
    <property type="entry name" value="DOMAIN PROTEIN, PUTATIVE-RELATED"/>
    <property type="match status" value="1"/>
</dbReference>
<evidence type="ECO:0000313" key="4">
    <source>
        <dbReference type="Proteomes" id="UP000288168"/>
    </source>
</evidence>
<dbReference type="AlphaFoldDB" id="A0A428PB76"/>
<evidence type="ECO:0000256" key="1">
    <source>
        <dbReference type="SAM" id="MobiDB-lite"/>
    </source>
</evidence>
<evidence type="ECO:0000259" key="2">
    <source>
        <dbReference type="Pfam" id="PF06985"/>
    </source>
</evidence>
<keyword evidence="4" id="KW-1185">Reference proteome</keyword>
<reference evidence="3 4" key="1">
    <citation type="submission" date="2017-06" db="EMBL/GenBank/DDBJ databases">
        <title>Comparative genomic analysis of Ambrosia Fusariam Clade fungi.</title>
        <authorList>
            <person name="Stajich J.E."/>
            <person name="Carrillo J."/>
            <person name="Kijimoto T."/>
            <person name="Eskalen A."/>
            <person name="O'Donnell K."/>
            <person name="Kasson M."/>
        </authorList>
    </citation>
    <scope>NUCLEOTIDE SEQUENCE [LARGE SCALE GENOMIC DNA]</scope>
    <source>
        <strain evidence="3 4">NRRL62584</strain>
    </source>
</reference>
<dbReference type="Proteomes" id="UP000288168">
    <property type="component" value="Unassembled WGS sequence"/>
</dbReference>
<sequence>MSDDHNSSFSDTSSVETESSDPLFRKAPRSDVDDAAIRKYCRSSGSLLPSPYRFPTSDPMWEYFAGTRQREKPPPAVTSCEFCNEFVCQCTICLDIDRNHKSPDLCEDCQRWDDINHILYCEHKQYGRLDPDIFGVKCKREPWHLIERYDQGLKDLTFYPVSHLSGRKQCVVCMAVWEAVKPDLDPVAHTKIATWRPFAQNQFYPLAGHQDIGPMEERCILAACLAIQGETDASASYKPLALPLVLHYRGFGFGLQRVTLWDRQYIDVGRVKSWLALCQDYHGKRCNTVLVEPKLPAGFRLIDTFSMCVSEHSSPVTYVALSYLWGSQSTTQKPTIQLQCSNQKQLEEENGLDSSQLPDVIADAIQLCMDIGHRYLWVDRLCIVQDDARSKHDQIRAMDRIYGMALFTIVAATDCASGLPGVSTRPRPASLENFSWSLKLEKQDAYYIWPRILSPIHYRDINHSAWNTRGWTFQERILSRRHLIICDQHIFLSCFYSTEEDDLVDWQCRFDINGSSFEKGLHLWKGNSSLDRYRQAVRTYTSRTLSYASDILNAFAGIESILAVQLETNFVLGLPERSLLKALRWLPDGPSTPRDRGLGVPSWTWAGWDGPATYDTSLRCYHYSAIGGNLVKFHYSDPRLGVRPVGETTTWVDDEDLAEFDDQMRLWLYSYKLQFPRERQLEPFGEHNLQTWRQSVHNPWNAHCHRELEASSRAFASIIPKCLVFNTTCAMAYLREKPPDDAPTPSACFDIVTRANGVIGRTAQLNVNWASRNIVCGKEYAVVVLGAARRNRTRPSLNPPWDLRRKQFVSDPGDLWGLSVMITEREGRLSRRVTVGEVSVGYWTMAMPQWETIFLV</sequence>
<name>A0A428PB76_9HYPO</name>
<dbReference type="InterPro" id="IPR010730">
    <property type="entry name" value="HET"/>
</dbReference>
<dbReference type="EMBL" id="NKCI01000165">
    <property type="protein sequence ID" value="RSL50322.1"/>
    <property type="molecule type" value="Genomic_DNA"/>
</dbReference>
<dbReference type="OrthoDB" id="5428863at2759"/>
<feature type="domain" description="Heterokaryon incompatibility" evidence="2">
    <location>
        <begin position="318"/>
        <end position="475"/>
    </location>
</feature>
<dbReference type="Pfam" id="PF06985">
    <property type="entry name" value="HET"/>
    <property type="match status" value="1"/>
</dbReference>
<dbReference type="PANTHER" id="PTHR33112:SF12">
    <property type="entry name" value="HETEROKARYON INCOMPATIBILITY DOMAIN-CONTAINING PROTEIN"/>
    <property type="match status" value="1"/>
</dbReference>